<name>A0A1Z9YZ72_9GAMM</name>
<dbReference type="AlphaFoldDB" id="A0A1Z9YZ72"/>
<evidence type="ECO:0008006" key="4">
    <source>
        <dbReference type="Google" id="ProtNLM"/>
    </source>
</evidence>
<keyword evidence="1" id="KW-1133">Transmembrane helix</keyword>
<keyword evidence="1" id="KW-0472">Membrane</keyword>
<protein>
    <recommendedName>
        <fullName evidence="4">DUF3592 domain-containing protein</fullName>
    </recommendedName>
</protein>
<accession>A0A1Z9YZ72</accession>
<comment type="caution">
    <text evidence="2">The sequence shown here is derived from an EMBL/GenBank/DDBJ whole genome shotgun (WGS) entry which is preliminary data.</text>
</comment>
<proteinExistence type="predicted"/>
<dbReference type="OrthoDB" id="6627659at2"/>
<keyword evidence="3" id="KW-1185">Reference proteome</keyword>
<gene>
    <name evidence="2" type="ORF">CAP51_07115</name>
</gene>
<reference evidence="2 3" key="1">
    <citation type="submission" date="2017-05" db="EMBL/GenBank/DDBJ databases">
        <title>Acinetobacter populi ANC 5415 (= PBJ7), whole genome shotgun sequencing project.</title>
        <authorList>
            <person name="Nemec A."/>
            <person name="Radolfova-Krizova L."/>
        </authorList>
    </citation>
    <scope>NUCLEOTIDE SEQUENCE [LARGE SCALE GENOMIC DNA]</scope>
    <source>
        <strain evidence="2 3">PBJ7</strain>
    </source>
</reference>
<keyword evidence="1" id="KW-0812">Transmembrane</keyword>
<sequence>MTISKLLFIIFALWFTLFLAYFWWKVALKGWVYKFFLYRRGIVTTAEITYFLDSLIKVQYRAMFYVKLKFHTATQEVNTDNIKIFLSKNEIHRYCVGQKVKIKYDPKNLKNISIIGVIT</sequence>
<evidence type="ECO:0000313" key="3">
    <source>
        <dbReference type="Proteomes" id="UP000196536"/>
    </source>
</evidence>
<evidence type="ECO:0000313" key="2">
    <source>
        <dbReference type="EMBL" id="OUY07513.1"/>
    </source>
</evidence>
<dbReference type="Proteomes" id="UP000196536">
    <property type="component" value="Unassembled WGS sequence"/>
</dbReference>
<evidence type="ECO:0000256" key="1">
    <source>
        <dbReference type="SAM" id="Phobius"/>
    </source>
</evidence>
<dbReference type="EMBL" id="NEXX01000002">
    <property type="protein sequence ID" value="OUY07513.1"/>
    <property type="molecule type" value="Genomic_DNA"/>
</dbReference>
<organism evidence="2 3">
    <name type="scientific">Acinetobacter populi</name>
    <dbReference type="NCBI Taxonomy" id="1582270"/>
    <lineage>
        <taxon>Bacteria</taxon>
        <taxon>Pseudomonadati</taxon>
        <taxon>Pseudomonadota</taxon>
        <taxon>Gammaproteobacteria</taxon>
        <taxon>Moraxellales</taxon>
        <taxon>Moraxellaceae</taxon>
        <taxon>Acinetobacter</taxon>
    </lineage>
</organism>
<feature type="transmembrane region" description="Helical" evidence="1">
    <location>
        <begin position="6"/>
        <end position="24"/>
    </location>
</feature>